<comment type="caution">
    <text evidence="1">The sequence shown here is derived from an EMBL/GenBank/DDBJ whole genome shotgun (WGS) entry which is preliminary data.</text>
</comment>
<dbReference type="EMBL" id="DSDK01000134">
    <property type="protein sequence ID" value="HDR50463.1"/>
    <property type="molecule type" value="Genomic_DNA"/>
</dbReference>
<proteinExistence type="predicted"/>
<accession>A0A831LN62</accession>
<dbReference type="Proteomes" id="UP000886047">
    <property type="component" value="Unassembled WGS sequence"/>
</dbReference>
<dbReference type="AlphaFoldDB" id="A0A831LN62"/>
<reference evidence="1" key="1">
    <citation type="journal article" date="2020" name="mSystems">
        <title>Genome- and Community-Level Interaction Insights into Carbon Utilization and Element Cycling Functions of Hydrothermarchaeota in Hydrothermal Sediment.</title>
        <authorList>
            <person name="Zhou Z."/>
            <person name="Liu Y."/>
            <person name="Xu W."/>
            <person name="Pan J."/>
            <person name="Luo Z.H."/>
            <person name="Li M."/>
        </authorList>
    </citation>
    <scope>NUCLEOTIDE SEQUENCE [LARGE SCALE GENOMIC DNA]</scope>
    <source>
        <strain evidence="1">SpSt-1217</strain>
    </source>
</reference>
<sequence>MLANYSIVFGQKVLNETETRWVIEAQSEMGKALNDPALTDQQRMEMVEHSTRVLKEYGQPPAFPNDAIPLKKQTDARFGQLKTNITELSNWSLDLEFQTLEQKNKIINSMQISVVEEQIKFLIPGVTPIQLSKDVVNTVFDWNITDGVNQGAMGDAKGLAARFKQLAESKELIKRINLLVENQKDSLRKVYAEKEKYDELDEKLRKQYEYTQASTITQRGYEGATLWGEQNSASGGFKANVLVGTWKFGYEQTGYFYWTFNNDGTWSFEDKMNDGEKPLTGRYSLSGNRLRLTGPKSQCEDVEGVYTISIDPEEFSFGDIKDPCLSRQFTLRHVWKK</sequence>
<name>A0A831LN62_9BACT</name>
<gene>
    <name evidence="1" type="ORF">ENN90_02415</name>
</gene>
<organism evidence="1">
    <name type="scientific">Mariniphaga anaerophila</name>
    <dbReference type="NCBI Taxonomy" id="1484053"/>
    <lineage>
        <taxon>Bacteria</taxon>
        <taxon>Pseudomonadati</taxon>
        <taxon>Bacteroidota</taxon>
        <taxon>Bacteroidia</taxon>
        <taxon>Marinilabiliales</taxon>
        <taxon>Prolixibacteraceae</taxon>
        <taxon>Mariniphaga</taxon>
    </lineage>
</organism>
<protein>
    <submittedName>
        <fullName evidence="1">Uncharacterized protein</fullName>
    </submittedName>
</protein>
<evidence type="ECO:0000313" key="1">
    <source>
        <dbReference type="EMBL" id="HDR50463.1"/>
    </source>
</evidence>